<dbReference type="InterPro" id="IPR013815">
    <property type="entry name" value="ATP_grasp_subdomain_1"/>
</dbReference>
<dbReference type="InterPro" id="IPR036637">
    <property type="entry name" value="Phosphohistidine_dom_sf"/>
</dbReference>
<dbReference type="InterPro" id="IPR008279">
    <property type="entry name" value="PEP-util_enz_mobile_dom"/>
</dbReference>
<dbReference type="InterPro" id="IPR002192">
    <property type="entry name" value="PPDK_AMP/ATP-bd"/>
</dbReference>
<dbReference type="GO" id="GO:0005524">
    <property type="term" value="F:ATP binding"/>
    <property type="evidence" value="ECO:0007669"/>
    <property type="project" value="InterPro"/>
</dbReference>
<keyword evidence="2" id="KW-1133">Transmembrane helix</keyword>
<dbReference type="SUPFAM" id="SSF56059">
    <property type="entry name" value="Glutathione synthetase ATP-binding domain-like"/>
    <property type="match status" value="1"/>
</dbReference>
<evidence type="ECO:0000259" key="4">
    <source>
        <dbReference type="Pfam" id="PF01326"/>
    </source>
</evidence>
<dbReference type="GO" id="GO:0016301">
    <property type="term" value="F:kinase activity"/>
    <property type="evidence" value="ECO:0007669"/>
    <property type="project" value="InterPro"/>
</dbReference>
<dbReference type="InterPro" id="IPR051549">
    <property type="entry name" value="PEP_Utilizing_Enz"/>
</dbReference>
<gene>
    <name evidence="6" type="primary">LOC106741991</name>
</gene>
<dbReference type="Gene3D" id="3.30.470.20">
    <property type="entry name" value="ATP-grasp fold, B domain"/>
    <property type="match status" value="1"/>
</dbReference>
<feature type="domain" description="Pyruvate phosphate dikinase AMP/ATP-binding" evidence="4">
    <location>
        <begin position="440"/>
        <end position="753"/>
    </location>
</feature>
<feature type="domain" description="PEP-utilising enzyme mobile" evidence="3">
    <location>
        <begin position="1239"/>
        <end position="1307"/>
    </location>
</feature>
<proteinExistence type="inferred from homology"/>
<organism evidence="5 6">
    <name type="scientific">Dinoponera quadriceps</name>
    <name type="common">South American ant</name>
    <dbReference type="NCBI Taxonomy" id="609295"/>
    <lineage>
        <taxon>Eukaryota</taxon>
        <taxon>Metazoa</taxon>
        <taxon>Ecdysozoa</taxon>
        <taxon>Arthropoda</taxon>
        <taxon>Hexapoda</taxon>
        <taxon>Insecta</taxon>
        <taxon>Pterygota</taxon>
        <taxon>Neoptera</taxon>
        <taxon>Endopterygota</taxon>
        <taxon>Hymenoptera</taxon>
        <taxon>Apocrita</taxon>
        <taxon>Aculeata</taxon>
        <taxon>Formicoidea</taxon>
        <taxon>Formicidae</taxon>
        <taxon>Ponerinae</taxon>
        <taxon>Ponerini</taxon>
        <taxon>Dinoponera</taxon>
    </lineage>
</organism>
<evidence type="ECO:0000313" key="6">
    <source>
        <dbReference type="RefSeq" id="XP_014470247.1"/>
    </source>
</evidence>
<dbReference type="GeneID" id="106741991"/>
<protein>
    <submittedName>
        <fullName evidence="6">Phosphoenolpyruvate synthase isoform X3</fullName>
    </submittedName>
</protein>
<feature type="transmembrane region" description="Helical" evidence="2">
    <location>
        <begin position="5"/>
        <end position="22"/>
    </location>
</feature>
<dbReference type="OrthoDB" id="6123450at2759"/>
<dbReference type="PANTHER" id="PTHR43615:SF1">
    <property type="entry name" value="PPDK_N DOMAIN-CONTAINING PROTEIN"/>
    <property type="match status" value="1"/>
</dbReference>
<sequence length="1317" mass="149056">MEYIICCIQVIILTILPIWIYLWFDKRKIHQLSLYLGLDVQFSLKLWWALWCISKEKKMKNKFGEITPNLKEIFKPYADNPQIIMDENSCDGVFFYGADQKGHSLFVKMNHRGYRTAESVLQVTLSDGRVYVLPDYPHTVAMDDSAGQKWSASGLKIEPLEPRKRWRITYNGLLRNQSLDNVLDNMEHIRLNFIFIGHSPFEWPGDWSTRLHAAALAHEPWKGPDWMRKIKLLDYTGFDQWGSAIGQITFKDSTTSALYLRGFCQRRWGKHEFDQFRRTVTFLGVAASGAMYHLGVSRTKNSFSHMRFGHVNNTTEMQSKIDWTDLKMEDFEKQGDYVPANYRIKFRAADVEYDAVINHMGNDAINYYNGQPWRWAITIRNLRIKLNGSKGAGVMIVCYPYTGPNEMRTPIARIQHLKRPETLKCSFVLHFADKQCQNESVVGGKGYSLATLTSITTNDFVVPRGFCVTSFALEWQLQHDKQLRDMIADIVDISCGKKKEDLENYCKKTVFVIQNTIVEKRVKQAILEALKELDDENNKDRMNNRYAVRSSAVGEDSEETSAAGQNSTYLGVRTTDDVIRSVAKCWASLFSYQSVEYRRQNGLPIKACMGVCVQRMVDAEAAGVMFTRHPTTGDPSSIIITANYGLGETVVSGTVEPDTLTIHRKWDNTLTVSSSVPGNKGHKISLSVDGVIMNNLSEREIWEISISDATALRLAKIGLHLESFFGSARDIEWAIVGEQIYLLQARPITTIDAWTDFELTHELDSGVPADVDFMTFANVGEVLPRPICPLSITTILKVLNLSIGSKSYGYDCNYLHVVGMRCAMNYCMTFLRNVGEKITMANKMADIAICGRVITTPEVHKIAVEKLGVASMKQKMSDISNMFKWAWINERIVKEATNVYRKYELNANEFETARELYSVINKKYTEIFMLGIYHTHTSRVSVCYQMLAMTLLTAKSEDIISNHIADIAVLLSSCTNVISTEVPIALGKIAACIRKYGKAEDFAKVEPASAIDWLKSNCPPAAEKLVVFYDMHGHRCVQELDFISEPWILKPDSIINTIQSLATSIEENYVSKTLNVQDTIASLKTPMSSFIKWILQKVIPLSRKAVTRREMTKNFMVSMLHKMRVAYIQLGTLMVQENYMPDKNLIFFLTNYEIAQLLNNHHNPLIVRKALRRRKIYHQLSKVEYPEFCTGMPMPIQKTLDVSTSYGDNTKVEGTSVYGGSLMARACVITDLSEAKNIRHGDILITHCTDIGWSPYFPLLSGIVTELGGLISHGAVVAREYGLPCIVGAKHATQIFQTGDTVLLAADIGTLQLIKKG</sequence>
<dbReference type="Pfam" id="PF01326">
    <property type="entry name" value="PPDK_N"/>
    <property type="match status" value="1"/>
</dbReference>
<dbReference type="Pfam" id="PF00391">
    <property type="entry name" value="PEP-utilizers"/>
    <property type="match status" value="1"/>
</dbReference>
<dbReference type="Gene3D" id="3.30.1490.20">
    <property type="entry name" value="ATP-grasp fold, A domain"/>
    <property type="match status" value="1"/>
</dbReference>
<keyword evidence="2" id="KW-0812">Transmembrane</keyword>
<evidence type="ECO:0000259" key="3">
    <source>
        <dbReference type="Pfam" id="PF00391"/>
    </source>
</evidence>
<reference evidence="6" key="1">
    <citation type="submission" date="2025-08" db="UniProtKB">
        <authorList>
            <consortium name="RefSeq"/>
        </authorList>
    </citation>
    <scope>IDENTIFICATION</scope>
</reference>
<dbReference type="PANTHER" id="PTHR43615">
    <property type="entry name" value="PHOSPHOENOLPYRUVATE SYNTHASE-RELATED"/>
    <property type="match status" value="1"/>
</dbReference>
<keyword evidence="2" id="KW-0472">Membrane</keyword>
<keyword evidence="5" id="KW-1185">Reference proteome</keyword>
<dbReference type="Gene3D" id="3.50.30.10">
    <property type="entry name" value="Phosphohistidine domain"/>
    <property type="match status" value="1"/>
</dbReference>
<accession>A0A6P3WWI5</accession>
<dbReference type="RefSeq" id="XP_014470247.1">
    <property type="nucleotide sequence ID" value="XM_014614761.1"/>
</dbReference>
<evidence type="ECO:0000256" key="1">
    <source>
        <dbReference type="ARBA" id="ARBA00007837"/>
    </source>
</evidence>
<dbReference type="SUPFAM" id="SSF52009">
    <property type="entry name" value="Phosphohistidine domain"/>
    <property type="match status" value="1"/>
</dbReference>
<evidence type="ECO:0000256" key="2">
    <source>
        <dbReference type="SAM" id="Phobius"/>
    </source>
</evidence>
<dbReference type="Proteomes" id="UP000515204">
    <property type="component" value="Unplaced"/>
</dbReference>
<comment type="similarity">
    <text evidence="1">Belongs to the PEP-utilizing enzyme family.</text>
</comment>
<name>A0A6P3WWI5_DINQU</name>
<evidence type="ECO:0000313" key="5">
    <source>
        <dbReference type="Proteomes" id="UP000515204"/>
    </source>
</evidence>